<evidence type="ECO:0000256" key="4">
    <source>
        <dbReference type="ARBA" id="ARBA00023157"/>
    </source>
</evidence>
<dbReference type="GO" id="GO:0015035">
    <property type="term" value="F:protein-disulfide reductase activity"/>
    <property type="evidence" value="ECO:0007669"/>
    <property type="project" value="TreeGrafter"/>
</dbReference>
<keyword evidence="8" id="KW-0732">Signal</keyword>
<dbReference type="GO" id="GO:0003756">
    <property type="term" value="F:protein disulfide isomerase activity"/>
    <property type="evidence" value="ECO:0007669"/>
    <property type="project" value="UniProtKB-EC"/>
</dbReference>
<feature type="compositionally biased region" description="Basic and acidic residues" evidence="7">
    <location>
        <begin position="475"/>
        <end position="487"/>
    </location>
</feature>
<organism evidence="10 11">
    <name type="scientific">Pleurostoma richardsiae</name>
    <dbReference type="NCBI Taxonomy" id="41990"/>
    <lineage>
        <taxon>Eukaryota</taxon>
        <taxon>Fungi</taxon>
        <taxon>Dikarya</taxon>
        <taxon>Ascomycota</taxon>
        <taxon>Pezizomycotina</taxon>
        <taxon>Sordariomycetes</taxon>
        <taxon>Sordariomycetidae</taxon>
        <taxon>Calosphaeriales</taxon>
        <taxon>Pleurostomataceae</taxon>
        <taxon>Pleurostoma</taxon>
    </lineage>
</organism>
<evidence type="ECO:0000259" key="9">
    <source>
        <dbReference type="PROSITE" id="PS51352"/>
    </source>
</evidence>
<feature type="region of interest" description="Disordered" evidence="7">
    <location>
        <begin position="249"/>
        <end position="294"/>
    </location>
</feature>
<evidence type="ECO:0000256" key="6">
    <source>
        <dbReference type="ARBA" id="ARBA00023284"/>
    </source>
</evidence>
<dbReference type="PANTHER" id="PTHR45815:SF3">
    <property type="entry name" value="PROTEIN DISULFIDE-ISOMERASE A6"/>
    <property type="match status" value="1"/>
</dbReference>
<sequence length="487" mass="52301">MHHHGTLSAAAIALLSLLPAAQAGLYPKSSPVLQVEAKNYDRLIARSNHTSIVEFYAPWCGHCQNLKPAYEKAARNLEGLANVAAVNCDDDANKPFCGSMGVQGFPTLKIVRPGVKKGAKPVVEDYQGPRTAVAIVEAVVDRINNHVKRVGDKEMDAFLADKNDTAKAILFTEKGTTSALLKSIAIDFLGVIPVAQVRSTAKKAVDTFGIEKFPTLVLLPGSDKDAVVYDGEMKKPGIVKFLSQVGEPNPPVAAAEPKDKKASSKSKAAKQSSSSTSSEVSTATERVGTEHTEIPIEQKPVILDSIPAIPTINTAEKLAKECLSPKSHTCILAFVPGAHGEEAETALDTLASLAHKHAQSKRHLFPFFEVHADDAHAKEILDTLGLKGEVEIIAVNARRNWWRHYEGSGFGHEAIEGWIDQIRLSEGAKQELPEGILVAAVEDDTPSRAAPETSSEPPDSVKEEVTPEETVGAAAEEKSPDIKHEEL</sequence>
<dbReference type="Pfam" id="PF00085">
    <property type="entry name" value="Thioredoxin"/>
    <property type="match status" value="1"/>
</dbReference>
<feature type="region of interest" description="Disordered" evidence="7">
    <location>
        <begin position="442"/>
        <end position="487"/>
    </location>
</feature>
<evidence type="ECO:0000256" key="5">
    <source>
        <dbReference type="ARBA" id="ARBA00023235"/>
    </source>
</evidence>
<keyword evidence="4" id="KW-1015">Disulfide bond</keyword>
<evidence type="ECO:0000256" key="3">
    <source>
        <dbReference type="ARBA" id="ARBA00012723"/>
    </source>
</evidence>
<comment type="subcellular location">
    <subcellularLocation>
        <location evidence="2">Endoplasmic reticulum lumen</location>
    </subcellularLocation>
</comment>
<keyword evidence="5" id="KW-0413">Isomerase</keyword>
<reference evidence="10" key="1">
    <citation type="submission" date="2022-07" db="EMBL/GenBank/DDBJ databases">
        <title>Fungi with potential for degradation of polypropylene.</title>
        <authorList>
            <person name="Gostincar C."/>
        </authorList>
    </citation>
    <scope>NUCLEOTIDE SEQUENCE</scope>
    <source>
        <strain evidence="10">EXF-13308</strain>
    </source>
</reference>
<dbReference type="InterPro" id="IPR017937">
    <property type="entry name" value="Thioredoxin_CS"/>
</dbReference>
<evidence type="ECO:0000313" key="10">
    <source>
        <dbReference type="EMBL" id="KAJ9132109.1"/>
    </source>
</evidence>
<dbReference type="CDD" id="cd03002">
    <property type="entry name" value="PDI_a_MPD1_like"/>
    <property type="match status" value="1"/>
</dbReference>
<dbReference type="InterPro" id="IPR036249">
    <property type="entry name" value="Thioredoxin-like_sf"/>
</dbReference>
<dbReference type="InterPro" id="IPR013766">
    <property type="entry name" value="Thioredoxin_domain"/>
</dbReference>
<evidence type="ECO:0000256" key="7">
    <source>
        <dbReference type="SAM" id="MobiDB-lite"/>
    </source>
</evidence>
<dbReference type="PRINTS" id="PR00421">
    <property type="entry name" value="THIOREDOXIN"/>
</dbReference>
<dbReference type="Pfam" id="PF24541">
    <property type="entry name" value="Thioredox_PDIA6_C"/>
    <property type="match status" value="1"/>
</dbReference>
<feature type="signal peptide" evidence="8">
    <location>
        <begin position="1"/>
        <end position="23"/>
    </location>
</feature>
<dbReference type="Proteomes" id="UP001174694">
    <property type="component" value="Unassembled WGS sequence"/>
</dbReference>
<accession>A0AA38R3R3</accession>
<dbReference type="SUPFAM" id="SSF52833">
    <property type="entry name" value="Thioredoxin-like"/>
    <property type="match status" value="2"/>
</dbReference>
<proteinExistence type="predicted"/>
<feature type="domain" description="Thioredoxin" evidence="9">
    <location>
        <begin position="14"/>
        <end position="145"/>
    </location>
</feature>
<gene>
    <name evidence="10" type="ORF">NKR23_g11439</name>
</gene>
<feature type="chain" id="PRO_5041224008" description="protein disulfide-isomerase" evidence="8">
    <location>
        <begin position="24"/>
        <end position="487"/>
    </location>
</feature>
<dbReference type="PANTHER" id="PTHR45815">
    <property type="entry name" value="PROTEIN DISULFIDE-ISOMERASE A6"/>
    <property type="match status" value="1"/>
</dbReference>
<evidence type="ECO:0000256" key="2">
    <source>
        <dbReference type="ARBA" id="ARBA00004319"/>
    </source>
</evidence>
<dbReference type="EMBL" id="JANBVO010000061">
    <property type="protein sequence ID" value="KAJ9132109.1"/>
    <property type="molecule type" value="Genomic_DNA"/>
</dbReference>
<dbReference type="InterPro" id="IPR057305">
    <property type="entry name" value="Thioredox_PDIA6_C"/>
</dbReference>
<evidence type="ECO:0000256" key="8">
    <source>
        <dbReference type="SAM" id="SignalP"/>
    </source>
</evidence>
<comment type="catalytic activity">
    <reaction evidence="1">
        <text>Catalyzes the rearrangement of -S-S- bonds in proteins.</text>
        <dbReference type="EC" id="5.3.4.1"/>
    </reaction>
</comment>
<keyword evidence="11" id="KW-1185">Reference proteome</keyword>
<evidence type="ECO:0000313" key="11">
    <source>
        <dbReference type="Proteomes" id="UP001174694"/>
    </source>
</evidence>
<dbReference type="EC" id="5.3.4.1" evidence="3"/>
<dbReference type="PROSITE" id="PS00194">
    <property type="entry name" value="THIOREDOXIN_1"/>
    <property type="match status" value="1"/>
</dbReference>
<dbReference type="PROSITE" id="PS51352">
    <property type="entry name" value="THIOREDOXIN_2"/>
    <property type="match status" value="1"/>
</dbReference>
<dbReference type="GO" id="GO:0005788">
    <property type="term" value="C:endoplasmic reticulum lumen"/>
    <property type="evidence" value="ECO:0007669"/>
    <property type="project" value="UniProtKB-SubCell"/>
</dbReference>
<dbReference type="GO" id="GO:0034976">
    <property type="term" value="P:response to endoplasmic reticulum stress"/>
    <property type="evidence" value="ECO:0007669"/>
    <property type="project" value="TreeGrafter"/>
</dbReference>
<evidence type="ECO:0000256" key="1">
    <source>
        <dbReference type="ARBA" id="ARBA00001182"/>
    </source>
</evidence>
<protein>
    <recommendedName>
        <fullName evidence="3">protein disulfide-isomerase</fullName>
        <ecNumber evidence="3">5.3.4.1</ecNumber>
    </recommendedName>
</protein>
<name>A0AA38R3R3_9PEZI</name>
<feature type="compositionally biased region" description="Low complexity" evidence="7">
    <location>
        <begin position="269"/>
        <end position="285"/>
    </location>
</feature>
<comment type="caution">
    <text evidence="10">The sequence shown here is derived from an EMBL/GenBank/DDBJ whole genome shotgun (WGS) entry which is preliminary data.</text>
</comment>
<dbReference type="AlphaFoldDB" id="A0AA38R3R3"/>
<dbReference type="Gene3D" id="3.40.30.10">
    <property type="entry name" value="Glutaredoxin"/>
    <property type="match status" value="2"/>
</dbReference>
<keyword evidence="6" id="KW-0676">Redox-active center</keyword>